<keyword evidence="4" id="KW-0378">Hydrolase</keyword>
<evidence type="ECO:0000256" key="1">
    <source>
        <dbReference type="ARBA" id="ARBA00008857"/>
    </source>
</evidence>
<dbReference type="GO" id="GO:0015074">
    <property type="term" value="P:DNA integration"/>
    <property type="evidence" value="ECO:0007669"/>
    <property type="project" value="UniProtKB-KW"/>
</dbReference>
<dbReference type="InterPro" id="IPR011010">
    <property type="entry name" value="DNA_brk_join_enz"/>
</dbReference>
<dbReference type="InterPro" id="IPR013762">
    <property type="entry name" value="Integrase-like_cat_sf"/>
</dbReference>
<keyword evidence="5" id="KW-0229">DNA integration</keyword>
<dbReference type="GO" id="GO:0003677">
    <property type="term" value="F:DNA binding"/>
    <property type="evidence" value="ECO:0007669"/>
    <property type="project" value="InterPro"/>
</dbReference>
<dbReference type="GO" id="GO:0006310">
    <property type="term" value="P:DNA recombination"/>
    <property type="evidence" value="ECO:0007669"/>
    <property type="project" value="UniProtKB-KW"/>
</dbReference>
<dbReference type="Pfam" id="PF14657">
    <property type="entry name" value="Arm-DNA-bind_4"/>
    <property type="match status" value="1"/>
</dbReference>
<dbReference type="GO" id="GO:0016787">
    <property type="term" value="F:hydrolase activity"/>
    <property type="evidence" value="ECO:0007669"/>
    <property type="project" value="UniProtKB-KW"/>
</dbReference>
<proteinExistence type="inferred from homology"/>
<dbReference type="GO" id="GO:0044826">
    <property type="term" value="P:viral genome integration into host DNA"/>
    <property type="evidence" value="ECO:0007669"/>
    <property type="project" value="UniProtKB-KW"/>
</dbReference>
<dbReference type="Gene3D" id="1.10.443.10">
    <property type="entry name" value="Intergrase catalytic core"/>
    <property type="match status" value="1"/>
</dbReference>
<evidence type="ECO:0000256" key="5">
    <source>
        <dbReference type="ARBA" id="ARBA00022908"/>
    </source>
</evidence>
<dbReference type="GO" id="GO:0016740">
    <property type="term" value="F:transferase activity"/>
    <property type="evidence" value="ECO:0007669"/>
    <property type="project" value="UniProtKB-KW"/>
</dbReference>
<comment type="similarity">
    <text evidence="1">Belongs to the 'phage' integrase family.</text>
</comment>
<sequence>MIGYDEVRKTYFVQVKYRDPITLKQRTKKKRGFKTKREAKIYEAEAMQQGNDPSDLTFEQVAIQWEEYALPSQEQIRRHHVAFERRFADLYKRPIKSITRAQLVAWRAELANSDQCGTKIKNDTIAFVKGVFRYYSTVYNVVDNSIILKRLKKTDQELMQEMSVWTVDEFNQFLSCVDSPLYALFFETLFWTGARRGEIMALQKSDFDGSWLNIHASIKHFVNGLKPTKTKQSRKVWIDDDLRNRLQPLLDVDGDFLFGGITSLPITQIQKRFTKAIELSGVNKIRLHDLRHSHATILINSGVNIVAVSKRLGHASIEQTLQTYTHLLKDTDKFLNETLENMRKGCQKGATYKEKPLK</sequence>
<evidence type="ECO:0000259" key="8">
    <source>
        <dbReference type="PROSITE" id="PS51898"/>
    </source>
</evidence>
<dbReference type="EMBL" id="BK015148">
    <property type="protein sequence ID" value="DAD92914.1"/>
    <property type="molecule type" value="Genomic_DNA"/>
</dbReference>
<evidence type="ECO:0000256" key="4">
    <source>
        <dbReference type="ARBA" id="ARBA00022801"/>
    </source>
</evidence>
<dbReference type="SUPFAM" id="SSF56349">
    <property type="entry name" value="DNA breaking-rejoining enzymes"/>
    <property type="match status" value="1"/>
</dbReference>
<dbReference type="PANTHER" id="PTHR30349:SF64">
    <property type="entry name" value="PROPHAGE INTEGRASE INTD-RELATED"/>
    <property type="match status" value="1"/>
</dbReference>
<dbReference type="InterPro" id="IPR002104">
    <property type="entry name" value="Integrase_catalytic"/>
</dbReference>
<dbReference type="PANTHER" id="PTHR30349">
    <property type="entry name" value="PHAGE INTEGRASE-RELATED"/>
    <property type="match status" value="1"/>
</dbReference>
<evidence type="ECO:0000256" key="6">
    <source>
        <dbReference type="ARBA" id="ARBA00023172"/>
    </source>
</evidence>
<accession>A0A8S5NF47</accession>
<dbReference type="InterPro" id="IPR050090">
    <property type="entry name" value="Tyrosine_recombinase_XerCD"/>
</dbReference>
<evidence type="ECO:0000313" key="9">
    <source>
        <dbReference type="EMBL" id="DAD92914.1"/>
    </source>
</evidence>
<evidence type="ECO:0000256" key="2">
    <source>
        <dbReference type="ARBA" id="ARBA00016082"/>
    </source>
</evidence>
<evidence type="ECO:0000256" key="7">
    <source>
        <dbReference type="ARBA" id="ARBA00023195"/>
    </source>
</evidence>
<organism evidence="9">
    <name type="scientific">Siphoviridae sp. ctxzZ3</name>
    <dbReference type="NCBI Taxonomy" id="2826523"/>
    <lineage>
        <taxon>Viruses</taxon>
        <taxon>Duplodnaviria</taxon>
        <taxon>Heunggongvirae</taxon>
        <taxon>Uroviricota</taxon>
        <taxon>Caudoviricetes</taxon>
    </lineage>
</organism>
<feature type="domain" description="Tyr recombinase" evidence="8">
    <location>
        <begin position="160"/>
        <end position="340"/>
    </location>
</feature>
<keyword evidence="6" id="KW-0233">DNA recombination</keyword>
<keyword evidence="3" id="KW-0808">Transferase</keyword>
<dbReference type="PROSITE" id="PS51898">
    <property type="entry name" value="TYR_RECOMBINASE"/>
    <property type="match status" value="1"/>
</dbReference>
<protein>
    <recommendedName>
        <fullName evidence="2">Integrase</fullName>
    </recommendedName>
</protein>
<dbReference type="Pfam" id="PF00589">
    <property type="entry name" value="Phage_integrase"/>
    <property type="match status" value="1"/>
</dbReference>
<reference evidence="9" key="1">
    <citation type="journal article" date="2021" name="Proc. Natl. Acad. Sci. U.S.A.">
        <title>A Catalog of Tens of Thousands of Viruses from Human Metagenomes Reveals Hidden Associations with Chronic Diseases.</title>
        <authorList>
            <person name="Tisza M.J."/>
            <person name="Buck C.B."/>
        </authorList>
    </citation>
    <scope>NUCLEOTIDE SEQUENCE</scope>
    <source>
        <strain evidence="9">CtxzZ3</strain>
    </source>
</reference>
<name>A0A8S5NF47_9CAUD</name>
<keyword evidence="7" id="KW-1160">Virus entry into host cell</keyword>
<keyword evidence="7" id="KW-1179">Viral genome integration</keyword>
<dbReference type="CDD" id="cd01189">
    <property type="entry name" value="INT_ICEBs1_C_like"/>
    <property type="match status" value="1"/>
</dbReference>
<dbReference type="InterPro" id="IPR028259">
    <property type="entry name" value="AP2-like_int_N"/>
</dbReference>
<evidence type="ECO:0000256" key="3">
    <source>
        <dbReference type="ARBA" id="ARBA00022679"/>
    </source>
</evidence>
<dbReference type="GO" id="GO:0075713">
    <property type="term" value="P:establishment of integrated proviral latency"/>
    <property type="evidence" value="ECO:0007669"/>
    <property type="project" value="UniProtKB-KW"/>
</dbReference>